<dbReference type="RefSeq" id="WP_054540140.1">
    <property type="nucleotide sequence ID" value="NZ_JACIEQ010000001.1"/>
</dbReference>
<keyword evidence="3 6" id="KW-0378">Hydrolase</keyword>
<dbReference type="EMBL" id="JACIEQ010000001">
    <property type="protein sequence ID" value="MBB4021794.1"/>
    <property type="molecule type" value="Genomic_DNA"/>
</dbReference>
<feature type="binding site" evidence="5">
    <location>
        <position position="67"/>
    </location>
    <ligand>
        <name>Mg(2+)</name>
        <dbReference type="ChEBI" id="CHEBI:18420"/>
        <label>1</label>
        <note>catalytic</note>
    </ligand>
</feature>
<proteinExistence type="inferred from homology"/>
<name>A0A840C784_9RHOB</name>
<comment type="similarity">
    <text evidence="1">Belongs to the inositol monophosphatase superfamily.</text>
</comment>
<dbReference type="GO" id="GO:0046854">
    <property type="term" value="P:phosphatidylinositol phosphate biosynthetic process"/>
    <property type="evidence" value="ECO:0007669"/>
    <property type="project" value="InterPro"/>
</dbReference>
<evidence type="ECO:0000256" key="5">
    <source>
        <dbReference type="PIRSR" id="PIRSR600760-2"/>
    </source>
</evidence>
<evidence type="ECO:0000313" key="6">
    <source>
        <dbReference type="EMBL" id="MBB4021794.1"/>
    </source>
</evidence>
<dbReference type="SUPFAM" id="SSF56655">
    <property type="entry name" value="Carbohydrate phosphatase"/>
    <property type="match status" value="1"/>
</dbReference>
<dbReference type="InterPro" id="IPR020583">
    <property type="entry name" value="Inositol_monoP_metal-BS"/>
</dbReference>
<dbReference type="Pfam" id="PF00459">
    <property type="entry name" value="Inositol_P"/>
    <property type="match status" value="1"/>
</dbReference>
<comment type="caution">
    <text evidence="6">The sequence shown here is derived from an EMBL/GenBank/DDBJ whole genome shotgun (WGS) entry which is preliminary data.</text>
</comment>
<feature type="binding site" evidence="5">
    <location>
        <position position="88"/>
    </location>
    <ligand>
        <name>Mg(2+)</name>
        <dbReference type="ChEBI" id="CHEBI:18420"/>
        <label>1</label>
        <note>catalytic</note>
    </ligand>
</feature>
<keyword evidence="4 5" id="KW-0460">Magnesium</keyword>
<keyword evidence="7" id="KW-1185">Reference proteome</keyword>
<dbReference type="PANTHER" id="PTHR20854:SF4">
    <property type="entry name" value="INOSITOL-1-MONOPHOSPHATASE-RELATED"/>
    <property type="match status" value="1"/>
</dbReference>
<evidence type="ECO:0000256" key="4">
    <source>
        <dbReference type="ARBA" id="ARBA00022842"/>
    </source>
</evidence>
<evidence type="ECO:0000256" key="2">
    <source>
        <dbReference type="ARBA" id="ARBA00022723"/>
    </source>
</evidence>
<dbReference type="AlphaFoldDB" id="A0A840C784"/>
<evidence type="ECO:0000256" key="3">
    <source>
        <dbReference type="ARBA" id="ARBA00022801"/>
    </source>
</evidence>
<dbReference type="PROSITE" id="PS00630">
    <property type="entry name" value="IMP_2"/>
    <property type="match status" value="1"/>
</dbReference>
<feature type="binding site" evidence="5">
    <location>
        <position position="206"/>
    </location>
    <ligand>
        <name>Mg(2+)</name>
        <dbReference type="ChEBI" id="CHEBI:18420"/>
        <label>1</label>
        <note>catalytic</note>
    </ligand>
</feature>
<dbReference type="PROSITE" id="PS00629">
    <property type="entry name" value="IMP_1"/>
    <property type="match status" value="1"/>
</dbReference>
<dbReference type="GO" id="GO:0008934">
    <property type="term" value="F:inositol monophosphate 1-phosphatase activity"/>
    <property type="evidence" value="ECO:0007669"/>
    <property type="project" value="TreeGrafter"/>
</dbReference>
<dbReference type="GO" id="GO:0006020">
    <property type="term" value="P:inositol metabolic process"/>
    <property type="evidence" value="ECO:0007669"/>
    <property type="project" value="TreeGrafter"/>
</dbReference>
<evidence type="ECO:0000256" key="1">
    <source>
        <dbReference type="ARBA" id="ARBA00009759"/>
    </source>
</evidence>
<dbReference type="Gene3D" id="3.30.540.10">
    <property type="entry name" value="Fructose-1,6-Bisphosphatase, subunit A, domain 1"/>
    <property type="match status" value="1"/>
</dbReference>
<evidence type="ECO:0000313" key="7">
    <source>
        <dbReference type="Proteomes" id="UP000585681"/>
    </source>
</evidence>
<dbReference type="Proteomes" id="UP000585681">
    <property type="component" value="Unassembled WGS sequence"/>
</dbReference>
<dbReference type="InterPro" id="IPR000760">
    <property type="entry name" value="Inositol_monophosphatase-like"/>
</dbReference>
<dbReference type="PANTHER" id="PTHR20854">
    <property type="entry name" value="INOSITOL MONOPHOSPHATASE"/>
    <property type="match status" value="1"/>
</dbReference>
<sequence>MPESDLALLIDAAHAAGHVAARFWRQSPRTWTKDDHQGPVSEADYAIDNMLRDTLTAARPDYGWLSEETEDGTARLSARRTFIVDPLDGTRAFLNSDRTFAHSLAVAEEGRVVAGVVFLPLRDKLYTASLGGGAALNGTPIRSGSRSGLDGAELLVAGAAMQPKYWRGHAPQIHRHLRPSLAYRLCLVAEGRFDAMLTIRDSWHWDIAAGALILSEAGAIVTDRLGSAIDFNTAHPVSRGVVAAGPALHGEMLARLT</sequence>
<dbReference type="GO" id="GO:0046872">
    <property type="term" value="F:metal ion binding"/>
    <property type="evidence" value="ECO:0007669"/>
    <property type="project" value="UniProtKB-KW"/>
</dbReference>
<dbReference type="PRINTS" id="PR00377">
    <property type="entry name" value="IMPHPHTASES"/>
</dbReference>
<dbReference type="EC" id="3.1.3.25" evidence="6"/>
<accession>A0A840C784</accession>
<comment type="cofactor">
    <cofactor evidence="5">
        <name>Mg(2+)</name>
        <dbReference type="ChEBI" id="CHEBI:18420"/>
    </cofactor>
</comment>
<gene>
    <name evidence="6" type="ORF">GGR17_001585</name>
</gene>
<dbReference type="Gene3D" id="3.40.190.80">
    <property type="match status" value="1"/>
</dbReference>
<dbReference type="GO" id="GO:0007165">
    <property type="term" value="P:signal transduction"/>
    <property type="evidence" value="ECO:0007669"/>
    <property type="project" value="TreeGrafter"/>
</dbReference>
<organism evidence="6 7">
    <name type="scientific">Actibacterium naphthalenivorans</name>
    <dbReference type="NCBI Taxonomy" id="1614693"/>
    <lineage>
        <taxon>Bacteria</taxon>
        <taxon>Pseudomonadati</taxon>
        <taxon>Pseudomonadota</taxon>
        <taxon>Alphaproteobacteria</taxon>
        <taxon>Rhodobacterales</taxon>
        <taxon>Roseobacteraceae</taxon>
        <taxon>Actibacterium</taxon>
    </lineage>
</organism>
<feature type="binding site" evidence="5">
    <location>
        <position position="87"/>
    </location>
    <ligand>
        <name>Mg(2+)</name>
        <dbReference type="ChEBI" id="CHEBI:18420"/>
        <label>1</label>
        <note>catalytic</note>
    </ligand>
</feature>
<keyword evidence="2 5" id="KW-0479">Metal-binding</keyword>
<dbReference type="CDD" id="cd01638">
    <property type="entry name" value="CysQ"/>
    <property type="match status" value="1"/>
</dbReference>
<feature type="binding site" evidence="5">
    <location>
        <position position="85"/>
    </location>
    <ligand>
        <name>Mg(2+)</name>
        <dbReference type="ChEBI" id="CHEBI:18420"/>
        <label>1</label>
        <note>catalytic</note>
    </ligand>
</feature>
<reference evidence="6" key="1">
    <citation type="submission" date="2020-08" db="EMBL/GenBank/DDBJ databases">
        <title>Genomic Encyclopedia of Type Strains, Phase IV (KMG-IV): sequencing the most valuable type-strain genomes for metagenomic binning, comparative biology and taxonomic classification.</title>
        <authorList>
            <person name="Goeker M."/>
        </authorList>
    </citation>
    <scope>NUCLEOTIDE SEQUENCE [LARGE SCALE GENOMIC DNA]</scope>
    <source>
        <strain evidence="6">DSM 105040</strain>
    </source>
</reference>
<protein>
    <submittedName>
        <fullName evidence="6">Myo-inositol-1(Or 4)-monophosphatase</fullName>
        <ecNumber evidence="6">3.1.3.25</ecNumber>
    </submittedName>
</protein>
<dbReference type="InterPro" id="IPR020550">
    <property type="entry name" value="Inositol_monophosphatase_CS"/>
</dbReference>